<comment type="subunit">
    <text evidence="9">Homodimer.</text>
</comment>
<comment type="similarity">
    <text evidence="1 9">Belongs to the class IV-like SAM-binding methyltransferase superfamily. RNA methyltransferase NEP1 family.</text>
</comment>
<dbReference type="InterPro" id="IPR023503">
    <property type="entry name" value="Ribosome_NEP1_arc"/>
</dbReference>
<evidence type="ECO:0000256" key="2">
    <source>
        <dbReference type="ARBA" id="ARBA00022517"/>
    </source>
</evidence>
<dbReference type="Pfam" id="PF03587">
    <property type="entry name" value="EMG1"/>
    <property type="match status" value="1"/>
</dbReference>
<dbReference type="GO" id="GO:0019843">
    <property type="term" value="F:rRNA binding"/>
    <property type="evidence" value="ECO:0007669"/>
    <property type="project" value="UniProtKB-UniRule"/>
</dbReference>
<evidence type="ECO:0000256" key="5">
    <source>
        <dbReference type="ARBA" id="ARBA00022679"/>
    </source>
</evidence>
<dbReference type="Proteomes" id="UP000028501">
    <property type="component" value="Chromosome"/>
</dbReference>
<feature type="site" description="Interaction with substrate rRNA" evidence="9">
    <location>
        <position position="99"/>
    </location>
</feature>
<evidence type="ECO:0000256" key="6">
    <source>
        <dbReference type="ARBA" id="ARBA00022691"/>
    </source>
</evidence>
<accession>A0A075WEU1</accession>
<keyword evidence="2 9" id="KW-0690">Ribosome biogenesis</keyword>
<evidence type="ECO:0000256" key="1">
    <source>
        <dbReference type="ARBA" id="ARBA00008115"/>
    </source>
</evidence>
<keyword evidence="3 9" id="KW-0698">rRNA processing</keyword>
<dbReference type="KEGG" id="afg:AFULGI_00008140"/>
<dbReference type="PANTHER" id="PTHR12636:SF5">
    <property type="entry name" value="RIBOSOMAL RNA SMALL SUBUNIT METHYLTRANSFERASE NEP1"/>
    <property type="match status" value="1"/>
</dbReference>
<dbReference type="GeneID" id="24794332"/>
<dbReference type="CDD" id="cd18088">
    <property type="entry name" value="Nep1-like"/>
    <property type="match status" value="1"/>
</dbReference>
<dbReference type="AlphaFoldDB" id="A0A075WEU1"/>
<dbReference type="HOGENOM" id="CLU_055846_1_3_2"/>
<dbReference type="GO" id="GO:0070475">
    <property type="term" value="P:rRNA base methylation"/>
    <property type="evidence" value="ECO:0007669"/>
    <property type="project" value="InterPro"/>
</dbReference>
<feature type="site" description="Stabilizes Arg-xx" evidence="9">
    <location>
        <position position="63"/>
    </location>
</feature>
<comment type="function">
    <text evidence="9">Methyltransferase involved in ribosomal biogenesis. Specifically catalyzes the N1-methylation of the pseudouridine corresponding to position 914 in M.jannaschii 16S rRNA.</text>
</comment>
<dbReference type="EMBL" id="CP006577">
    <property type="protein sequence ID" value="AIG97609.1"/>
    <property type="molecule type" value="Genomic_DNA"/>
</dbReference>
<dbReference type="EC" id="2.1.1.-" evidence="9"/>
<dbReference type="InterPro" id="IPR029028">
    <property type="entry name" value="Alpha/beta_knot_MTases"/>
</dbReference>
<dbReference type="NCBIfam" id="NF003209">
    <property type="entry name" value="PRK04171.2-4"/>
    <property type="match status" value="1"/>
</dbReference>
<evidence type="ECO:0000256" key="3">
    <source>
        <dbReference type="ARBA" id="ARBA00022552"/>
    </source>
</evidence>
<proteinExistence type="inferred from homology"/>
<dbReference type="RefSeq" id="WP_010878237.1">
    <property type="nucleotide sequence ID" value="NZ_CP006577.1"/>
</dbReference>
<dbReference type="GO" id="GO:0070037">
    <property type="term" value="F:rRNA (pseudouridine) methyltransferase activity"/>
    <property type="evidence" value="ECO:0007669"/>
    <property type="project" value="UniProtKB-UniRule"/>
</dbReference>
<dbReference type="SMR" id="A0A075WEU1"/>
<gene>
    <name evidence="9" type="primary">nep1</name>
    <name evidence="10" type="ORF">AFULGI_00008140</name>
</gene>
<protein>
    <recommendedName>
        <fullName evidence="9">Ribosomal RNA small subunit methyltransferase Nep1</fullName>
        <ecNumber evidence="9">2.1.1.-</ecNumber>
    </recommendedName>
    <alternativeName>
        <fullName evidence="9">16S rRNA (pseudouridine-N1-)-methyltransferase Nep1</fullName>
    </alternativeName>
</protein>
<keyword evidence="7 9" id="KW-0699">rRNA-binding</keyword>
<dbReference type="InterPro" id="IPR005304">
    <property type="entry name" value="Rbsml_bgen_MeTrfase_EMG1/NEP1"/>
</dbReference>
<dbReference type="InterPro" id="IPR029026">
    <property type="entry name" value="tRNA_m1G_MTases_N"/>
</dbReference>
<sequence length="219" mass="25308">MGSAFVFLEASLELIPQKIRGHPAVRADAIRRGKRPEKILLDDSKHHTAMKSLEFREKRGRPDIVHQCLLLLLDSPLRDFEVYVHTLNGEIIWVNRETRLPRNYNRFVGLMEKLFEERRITAGDTTLIEFKDVGLRDIVRGRDVLLFREKGGRFEFSELLDGDVAVCIGAFPHGDFFEETLRELGEFKEVSLGTESYTSLYVTSRVLCEYERVRAHKVG</sequence>
<evidence type="ECO:0000313" key="10">
    <source>
        <dbReference type="EMBL" id="AIG97609.1"/>
    </source>
</evidence>
<feature type="binding site" evidence="9">
    <location>
        <position position="169"/>
    </location>
    <ligand>
        <name>S-adenosyl-L-methionine</name>
        <dbReference type="ChEBI" id="CHEBI:59789"/>
    </ligand>
</feature>
<dbReference type="SUPFAM" id="SSF75217">
    <property type="entry name" value="alpha/beta knot"/>
    <property type="match status" value="1"/>
</dbReference>
<keyword evidence="6 9" id="KW-0949">S-adenosyl-L-methionine</keyword>
<dbReference type="HAMAP" id="MF_00554">
    <property type="entry name" value="NEP1"/>
    <property type="match status" value="1"/>
</dbReference>
<keyword evidence="4 9" id="KW-0489">Methyltransferase</keyword>
<comment type="catalytic activity">
    <reaction evidence="9">
        <text>a pseudouridine in rRNA + S-adenosyl-L-methionine = an N(1)-methylpseudouridine in rRNA + S-adenosyl-L-homocysteine + H(+)</text>
        <dbReference type="Rhea" id="RHEA:46696"/>
        <dbReference type="Rhea" id="RHEA-COMP:11634"/>
        <dbReference type="Rhea" id="RHEA-COMP:13933"/>
        <dbReference type="ChEBI" id="CHEBI:15378"/>
        <dbReference type="ChEBI" id="CHEBI:57856"/>
        <dbReference type="ChEBI" id="CHEBI:59789"/>
        <dbReference type="ChEBI" id="CHEBI:65314"/>
        <dbReference type="ChEBI" id="CHEBI:74890"/>
    </reaction>
</comment>
<reference evidence="10 11" key="1">
    <citation type="submission" date="2013-07" db="EMBL/GenBank/DDBJ databases">
        <title>Genome of Archaeoglobus fulgidus.</title>
        <authorList>
            <person name="Fiebig A."/>
            <person name="Birkeland N.-K."/>
        </authorList>
    </citation>
    <scope>NUCLEOTIDE SEQUENCE [LARGE SCALE GENOMIC DNA]</scope>
    <source>
        <strain evidence="10 11">DSM 8774</strain>
    </source>
</reference>
<evidence type="ECO:0000256" key="7">
    <source>
        <dbReference type="ARBA" id="ARBA00022730"/>
    </source>
</evidence>
<feature type="site" description="Interaction with substrate rRNA" evidence="9">
    <location>
        <position position="102"/>
    </location>
</feature>
<feature type="site" description="Interaction with substrate rRNA" evidence="9">
    <location>
        <position position="106"/>
    </location>
</feature>
<keyword evidence="8 9" id="KW-0694">RNA-binding</keyword>
<evidence type="ECO:0000256" key="4">
    <source>
        <dbReference type="ARBA" id="ARBA00022603"/>
    </source>
</evidence>
<dbReference type="PANTHER" id="PTHR12636">
    <property type="entry name" value="NEP1/MRA1"/>
    <property type="match status" value="1"/>
</dbReference>
<feature type="binding site" evidence="9">
    <location>
        <begin position="192"/>
        <end position="197"/>
    </location>
    <ligand>
        <name>S-adenosyl-L-methionine</name>
        <dbReference type="ChEBI" id="CHEBI:59789"/>
    </ligand>
</feature>
<organism evidence="10 11">
    <name type="scientific">Archaeoglobus fulgidus DSM 8774</name>
    <dbReference type="NCBI Taxonomy" id="1344584"/>
    <lineage>
        <taxon>Archaea</taxon>
        <taxon>Methanobacteriati</taxon>
        <taxon>Methanobacteriota</taxon>
        <taxon>Archaeoglobi</taxon>
        <taxon>Archaeoglobales</taxon>
        <taxon>Archaeoglobaceae</taxon>
        <taxon>Archaeoglobus</taxon>
    </lineage>
</organism>
<evidence type="ECO:0000256" key="8">
    <source>
        <dbReference type="ARBA" id="ARBA00022884"/>
    </source>
</evidence>
<evidence type="ECO:0000256" key="9">
    <source>
        <dbReference type="HAMAP-Rule" id="MF_00554"/>
    </source>
</evidence>
<keyword evidence="5 9" id="KW-0808">Transferase</keyword>
<name>A0A075WEU1_ARCFL</name>
<feature type="binding site" evidence="9">
    <location>
        <position position="174"/>
    </location>
    <ligand>
        <name>S-adenosyl-L-methionine</name>
        <dbReference type="ChEBI" id="CHEBI:59789"/>
    </ligand>
</feature>
<dbReference type="Gene3D" id="3.40.1280.10">
    <property type="match status" value="1"/>
</dbReference>
<evidence type="ECO:0000313" key="11">
    <source>
        <dbReference type="Proteomes" id="UP000028501"/>
    </source>
</evidence>
<feature type="site" description="Interaction with substrate rRNA" evidence="9">
    <location>
        <position position="61"/>
    </location>
</feature>